<dbReference type="PANTHER" id="PTHR10000">
    <property type="entry name" value="PHOSPHOSERINE PHOSPHATASE"/>
    <property type="match status" value="1"/>
</dbReference>
<evidence type="ECO:0000313" key="2">
    <source>
        <dbReference type="Proteomes" id="UP000183245"/>
    </source>
</evidence>
<dbReference type="InterPro" id="IPR006379">
    <property type="entry name" value="HAD-SF_hydro_IIB"/>
</dbReference>
<dbReference type="EMBL" id="MNZT01000021">
    <property type="protein sequence ID" value="OIP98772.1"/>
    <property type="molecule type" value="Genomic_DNA"/>
</dbReference>
<dbReference type="SUPFAM" id="SSF56784">
    <property type="entry name" value="HAD-like"/>
    <property type="match status" value="1"/>
</dbReference>
<dbReference type="PANTHER" id="PTHR10000:SF8">
    <property type="entry name" value="HAD SUPERFAMILY HYDROLASE-LIKE, TYPE 3"/>
    <property type="match status" value="1"/>
</dbReference>
<comment type="caution">
    <text evidence="1">The sequence shown here is derived from an EMBL/GenBank/DDBJ whole genome shotgun (WGS) entry which is preliminary data.</text>
</comment>
<dbReference type="NCBIfam" id="TIGR00099">
    <property type="entry name" value="Cof-subfamily"/>
    <property type="match status" value="1"/>
</dbReference>
<gene>
    <name evidence="1" type="ORF">AUK40_01100</name>
</gene>
<dbReference type="AlphaFoldDB" id="A0A1J5INV4"/>
<evidence type="ECO:0000313" key="1">
    <source>
        <dbReference type="EMBL" id="OIP98772.1"/>
    </source>
</evidence>
<name>A0A1J5INV4_9BACT</name>
<dbReference type="GO" id="GO:0005829">
    <property type="term" value="C:cytosol"/>
    <property type="evidence" value="ECO:0007669"/>
    <property type="project" value="TreeGrafter"/>
</dbReference>
<dbReference type="InterPro" id="IPR023214">
    <property type="entry name" value="HAD_sf"/>
</dbReference>
<dbReference type="GO" id="GO:0016791">
    <property type="term" value="F:phosphatase activity"/>
    <property type="evidence" value="ECO:0007669"/>
    <property type="project" value="TreeGrafter"/>
</dbReference>
<dbReference type="GO" id="GO:0000287">
    <property type="term" value="F:magnesium ion binding"/>
    <property type="evidence" value="ECO:0007669"/>
    <property type="project" value="TreeGrafter"/>
</dbReference>
<dbReference type="STRING" id="1817892.AUK40_01100"/>
<dbReference type="Pfam" id="PF08282">
    <property type="entry name" value="Hydrolase_3"/>
    <property type="match status" value="1"/>
</dbReference>
<protein>
    <submittedName>
        <fullName evidence="1">Uncharacterized protein</fullName>
    </submittedName>
</protein>
<dbReference type="InterPro" id="IPR036412">
    <property type="entry name" value="HAD-like_sf"/>
</dbReference>
<organism evidence="1 2">
    <name type="scientific">Candidatus Wirthbacteria bacterium CG2_30_54_11</name>
    <dbReference type="NCBI Taxonomy" id="1817892"/>
    <lineage>
        <taxon>Bacteria</taxon>
        <taxon>Candidatus Wirthbacteria</taxon>
    </lineage>
</organism>
<proteinExistence type="predicted"/>
<dbReference type="Gene3D" id="3.40.50.1000">
    <property type="entry name" value="HAD superfamily/HAD-like"/>
    <property type="match status" value="1"/>
</dbReference>
<dbReference type="InterPro" id="IPR000150">
    <property type="entry name" value="Cof"/>
</dbReference>
<accession>A0A1J5INV4</accession>
<dbReference type="Proteomes" id="UP000183245">
    <property type="component" value="Unassembled WGS sequence"/>
</dbReference>
<dbReference type="SFLD" id="SFLDG01140">
    <property type="entry name" value="C2.B:_Phosphomannomutase_and_P"/>
    <property type="match status" value="1"/>
</dbReference>
<reference evidence="1 2" key="1">
    <citation type="journal article" date="2016" name="Environ. Microbiol.">
        <title>Genomic resolution of a cold subsurface aquifer community provides metabolic insights for novel microbes adapted to high CO concentrations.</title>
        <authorList>
            <person name="Probst A.J."/>
            <person name="Castelle C.J."/>
            <person name="Singh A."/>
            <person name="Brown C.T."/>
            <person name="Anantharaman K."/>
            <person name="Sharon I."/>
            <person name="Hug L.A."/>
            <person name="Burstein D."/>
            <person name="Emerson J.B."/>
            <person name="Thomas B.C."/>
            <person name="Banfield J.F."/>
        </authorList>
    </citation>
    <scope>NUCLEOTIDE SEQUENCE [LARGE SCALE GENOMIC DNA]</scope>
    <source>
        <strain evidence="1">CG2_30_54_11</strain>
    </source>
</reference>
<dbReference type="Gene3D" id="3.30.1240.10">
    <property type="match status" value="1"/>
</dbReference>
<dbReference type="SFLD" id="SFLDS00003">
    <property type="entry name" value="Haloacid_Dehalogenase"/>
    <property type="match status" value="1"/>
</dbReference>
<dbReference type="NCBIfam" id="TIGR01484">
    <property type="entry name" value="HAD-SF-IIB"/>
    <property type="match status" value="1"/>
</dbReference>
<sequence length="281" mass="30851">MIKLIVSDIDGTLIGSSLAISQPVREAVKAFEANGGFFSACTGRFAGSGLLVAQTLGLNAPCVFSDGALVMWPKTGEVLYEQTIPIEAVRELAVFCQAHGLVVELYDRTNYFVEHRHELITMHGKMLEVYPVKRRFEPQFCDFSTVLTEEHHWIKAVILCDHPERKKLIDQFAQEHPETLRFSSAKGPDKDHHHITFFNITHPAVSKGLAALMVARELGISVAETMAIGDANNDEPLFEAAGVRVAMGNATKELKSLSTHIVADSDHDGAAEAILTIAMKE</sequence>